<dbReference type="InterPro" id="IPR009003">
    <property type="entry name" value="Peptidase_S1_PA"/>
</dbReference>
<dbReference type="EMBL" id="BAABRI010000021">
    <property type="protein sequence ID" value="GAA5484190.1"/>
    <property type="molecule type" value="Genomic_DNA"/>
</dbReference>
<dbReference type="Proteomes" id="UP001476282">
    <property type="component" value="Unassembled WGS sequence"/>
</dbReference>
<evidence type="ECO:0000313" key="2">
    <source>
        <dbReference type="EMBL" id="GAA5484190.1"/>
    </source>
</evidence>
<evidence type="ECO:0000256" key="1">
    <source>
        <dbReference type="SAM" id="MobiDB-lite"/>
    </source>
</evidence>
<comment type="caution">
    <text evidence="2">The sequence shown here is derived from an EMBL/GenBank/DDBJ whole genome shotgun (WGS) entry which is preliminary data.</text>
</comment>
<keyword evidence="3" id="KW-1185">Reference proteome</keyword>
<name>A0ABP9URM3_9BACT</name>
<feature type="region of interest" description="Disordered" evidence="1">
    <location>
        <begin position="1"/>
        <end position="20"/>
    </location>
</feature>
<evidence type="ECO:0000313" key="3">
    <source>
        <dbReference type="Proteomes" id="UP001476282"/>
    </source>
</evidence>
<organism evidence="2 3">
    <name type="scientific">Haloferula sargassicola</name>
    <dbReference type="NCBI Taxonomy" id="490096"/>
    <lineage>
        <taxon>Bacteria</taxon>
        <taxon>Pseudomonadati</taxon>
        <taxon>Verrucomicrobiota</taxon>
        <taxon>Verrucomicrobiia</taxon>
        <taxon>Verrucomicrobiales</taxon>
        <taxon>Verrucomicrobiaceae</taxon>
        <taxon>Haloferula</taxon>
    </lineage>
</organism>
<dbReference type="RefSeq" id="WP_353568286.1">
    <property type="nucleotide sequence ID" value="NZ_BAABRI010000021.1"/>
</dbReference>
<gene>
    <name evidence="2" type="ORF">Hsar01_03431</name>
</gene>
<evidence type="ECO:0008006" key="4">
    <source>
        <dbReference type="Google" id="ProtNLM"/>
    </source>
</evidence>
<dbReference type="SUPFAM" id="SSF50494">
    <property type="entry name" value="Trypsin-like serine proteases"/>
    <property type="match status" value="1"/>
</dbReference>
<protein>
    <recommendedName>
        <fullName evidence="4">Peptidase S1 domain-containing protein</fullName>
    </recommendedName>
</protein>
<proteinExistence type="predicted"/>
<accession>A0ABP9URM3</accession>
<sequence>MRSESGGQHEWMTGLPANPTPVTAFPTSPELLRAIGWPNGGDEWHRNIVLVSPLHFLSVSHYPFVSSDAIRFRGADGVVRAYPIAATESVMRHGQPTDLVVGTLATPVDPSTGVLPFPVANLAARADYLNRDVLVIGKAGKGATSRYSGFETLAGQALPFSNTENIYFDYVVAAGAATDLHFEGGDSGSPTLMMEGGRLCLTGVHSSIWKWWKPQGWVVFSDDVFLPDYLTDMDALMEPLGYHVKRRYAEAVTLQVSVEAVTPMASGSPGEVGVTLTVAGAGMAHNLSVEIHATGASWVGGPGWLCEHGPGDTWSCRRAGLAAGTAAALSAYWLALPAEAVSVGATAVADGGAQATAAVQVSTATPDPYQTWAKWLPEPGLDADPDHDGLSNLLEYAFGGNPAAAGGDPQPVGAMIGGMLQLDFPRRSDAAARGLSYAVEYSTDLVNWSAMVPAGASISVHSFGSSWPGFEQVQIRVPRQQRGYARVKVNLAG</sequence>
<reference evidence="2 3" key="1">
    <citation type="submission" date="2024-02" db="EMBL/GenBank/DDBJ databases">
        <title>Haloferula sargassicola NBRC 104335.</title>
        <authorList>
            <person name="Ichikawa N."/>
            <person name="Katano-Makiyama Y."/>
            <person name="Hidaka K."/>
        </authorList>
    </citation>
    <scope>NUCLEOTIDE SEQUENCE [LARGE SCALE GENOMIC DNA]</scope>
    <source>
        <strain evidence="2 3">NBRC 104335</strain>
    </source>
</reference>